<comment type="caution">
    <text evidence="1">The sequence shown here is derived from an EMBL/GenBank/DDBJ whole genome shotgun (WGS) entry which is preliminary data.</text>
</comment>
<reference evidence="1 2" key="1">
    <citation type="journal article" date="2018" name="PLoS Genet.">
        <title>Population sequencing reveals clonal diversity and ancestral inbreeding in the grapevine cultivar Chardonnay.</title>
        <authorList>
            <person name="Roach M.J."/>
            <person name="Johnson D.L."/>
            <person name="Bohlmann J."/>
            <person name="van Vuuren H.J."/>
            <person name="Jones S.J."/>
            <person name="Pretorius I.S."/>
            <person name="Schmidt S.A."/>
            <person name="Borneman A.R."/>
        </authorList>
    </citation>
    <scope>NUCLEOTIDE SEQUENCE [LARGE SCALE GENOMIC DNA]</scope>
    <source>
        <strain evidence="2">cv. Chardonnay</strain>
        <tissue evidence="1">Leaf</tissue>
    </source>
</reference>
<dbReference type="CDD" id="cd09272">
    <property type="entry name" value="RNase_HI_RT_Ty1"/>
    <property type="match status" value="1"/>
</dbReference>
<dbReference type="AlphaFoldDB" id="A0A438HPJ5"/>
<sequence length="70" mass="8158">MSTIFLTKDQMFHKRTKHIDMQYHFVRDIIARGDIVVGKVSTHDNLIDMMTKTLLVAKFEHCLDLVGIHC</sequence>
<gene>
    <name evidence="1" type="primary">POLX_107</name>
    <name evidence="1" type="ORF">CK203_035588</name>
</gene>
<name>A0A438HPJ5_VITVI</name>
<accession>A0A438HPJ5</accession>
<proteinExistence type="predicted"/>
<organism evidence="1 2">
    <name type="scientific">Vitis vinifera</name>
    <name type="common">Grape</name>
    <dbReference type="NCBI Taxonomy" id="29760"/>
    <lineage>
        <taxon>Eukaryota</taxon>
        <taxon>Viridiplantae</taxon>
        <taxon>Streptophyta</taxon>
        <taxon>Embryophyta</taxon>
        <taxon>Tracheophyta</taxon>
        <taxon>Spermatophyta</taxon>
        <taxon>Magnoliopsida</taxon>
        <taxon>eudicotyledons</taxon>
        <taxon>Gunneridae</taxon>
        <taxon>Pentapetalae</taxon>
        <taxon>rosids</taxon>
        <taxon>Vitales</taxon>
        <taxon>Vitaceae</taxon>
        <taxon>Viteae</taxon>
        <taxon>Vitis</taxon>
    </lineage>
</organism>
<evidence type="ECO:0000313" key="1">
    <source>
        <dbReference type="EMBL" id="RVW86372.1"/>
    </source>
</evidence>
<dbReference type="EMBL" id="QGNW01000194">
    <property type="protein sequence ID" value="RVW86372.1"/>
    <property type="molecule type" value="Genomic_DNA"/>
</dbReference>
<evidence type="ECO:0000313" key="2">
    <source>
        <dbReference type="Proteomes" id="UP000288805"/>
    </source>
</evidence>
<protein>
    <submittedName>
        <fullName evidence="1">Retrovirus-related Pol polyprotein from transposon TNT 1-94</fullName>
    </submittedName>
</protein>
<dbReference type="Proteomes" id="UP000288805">
    <property type="component" value="Unassembled WGS sequence"/>
</dbReference>